<dbReference type="SUPFAM" id="SSF52540">
    <property type="entry name" value="P-loop containing nucleoside triphosphate hydrolases"/>
    <property type="match status" value="1"/>
</dbReference>
<feature type="modified residue" description="4-aspartylphosphate" evidence="6">
    <location>
        <position position="52"/>
    </location>
</feature>
<dbReference type="SMART" id="SM00382">
    <property type="entry name" value="AAA"/>
    <property type="match status" value="1"/>
</dbReference>
<dbReference type="PRINTS" id="PR01590">
    <property type="entry name" value="HTHFIS"/>
</dbReference>
<dbReference type="InterPro" id="IPR058031">
    <property type="entry name" value="AAA_lid_NorR"/>
</dbReference>
<dbReference type="Pfam" id="PF25601">
    <property type="entry name" value="AAA_lid_14"/>
    <property type="match status" value="1"/>
</dbReference>
<dbReference type="GO" id="GO:0005524">
    <property type="term" value="F:ATP binding"/>
    <property type="evidence" value="ECO:0007669"/>
    <property type="project" value="UniProtKB-KW"/>
</dbReference>
<dbReference type="PROSITE" id="PS00688">
    <property type="entry name" value="SIGMA54_INTERACT_3"/>
    <property type="match status" value="1"/>
</dbReference>
<evidence type="ECO:0000259" key="8">
    <source>
        <dbReference type="PROSITE" id="PS50110"/>
    </source>
</evidence>
<dbReference type="SUPFAM" id="SSF46689">
    <property type="entry name" value="Homeodomain-like"/>
    <property type="match status" value="1"/>
</dbReference>
<keyword evidence="6" id="KW-0597">Phosphoprotein</keyword>
<dbReference type="GO" id="GO:0043565">
    <property type="term" value="F:sequence-specific DNA binding"/>
    <property type="evidence" value="ECO:0007669"/>
    <property type="project" value="InterPro"/>
</dbReference>
<evidence type="ECO:0000313" key="9">
    <source>
        <dbReference type="EMBL" id="SHJ20350.1"/>
    </source>
</evidence>
<dbReference type="Gene3D" id="3.40.50.2300">
    <property type="match status" value="1"/>
</dbReference>
<evidence type="ECO:0000256" key="2">
    <source>
        <dbReference type="ARBA" id="ARBA00022840"/>
    </source>
</evidence>
<dbReference type="PANTHER" id="PTHR32071">
    <property type="entry name" value="TRANSCRIPTIONAL REGULATORY PROTEIN"/>
    <property type="match status" value="1"/>
</dbReference>
<keyword evidence="5" id="KW-0804">Transcription</keyword>
<dbReference type="SMART" id="SM00448">
    <property type="entry name" value="REC"/>
    <property type="match status" value="1"/>
</dbReference>
<dbReference type="Pfam" id="PF00158">
    <property type="entry name" value="Sigma54_activat"/>
    <property type="match status" value="1"/>
</dbReference>
<sequence>MSRILIIDDEAGIRLTLGEGLKDFGHQVKAAKNSMEAYKVNSEFSPELIILDLNLGFENGLDLIESLRESNPNVQIIILTAYGDIKSAVTAVKKGVFDFLNKPFDIDELQFIIEKALDMKIMKNKIYLHEKEKQLNKVNFIGESHVIRNMLDDLLKVARMNDVTVLIRGESGTGKELAAEYVYSNSPRADKPYVKVNCAALPANLVESELFGYVKGAFTGADKEKIGLIEAASEGTIFLDEIGEISTEVQAKLLRVLESKKLMRVGSVKEIPVDVRVIAATNKDLVEAIKQGEFREDLYYRLNVFPVNIPPLRERIDDLGLLIRHFLKVYSAKFGKKIEASDSFIEAAGKYSWPGNVRELSNIIERLCILSSDRVLKDSDFTMFSDGDRGLDKAIKDFDLPEGFDLEEEVARIEKGYITEAMEMSGSNVSKAADLLNMSRYSLMRRLEKYGLN</sequence>
<feature type="domain" description="Sigma-54 factor interaction" evidence="7">
    <location>
        <begin position="140"/>
        <end position="369"/>
    </location>
</feature>
<dbReference type="InterPro" id="IPR025943">
    <property type="entry name" value="Sigma_54_int_dom_ATP-bd_2"/>
</dbReference>
<dbReference type="RefSeq" id="WP_073049430.1">
    <property type="nucleotide sequence ID" value="NZ_FQZL01000013.1"/>
</dbReference>
<keyword evidence="3" id="KW-0805">Transcription regulation</keyword>
<evidence type="ECO:0000256" key="6">
    <source>
        <dbReference type="PROSITE-ProRule" id="PRU00169"/>
    </source>
</evidence>
<dbReference type="InterPro" id="IPR009057">
    <property type="entry name" value="Homeodomain-like_sf"/>
</dbReference>
<dbReference type="GO" id="GO:0006355">
    <property type="term" value="P:regulation of DNA-templated transcription"/>
    <property type="evidence" value="ECO:0007669"/>
    <property type="project" value="InterPro"/>
</dbReference>
<dbReference type="Gene3D" id="1.10.10.60">
    <property type="entry name" value="Homeodomain-like"/>
    <property type="match status" value="1"/>
</dbReference>
<dbReference type="InterPro" id="IPR025944">
    <property type="entry name" value="Sigma_54_int_dom_CS"/>
</dbReference>
<dbReference type="InterPro" id="IPR002197">
    <property type="entry name" value="HTH_Fis"/>
</dbReference>
<dbReference type="EMBL" id="FQZL01000013">
    <property type="protein sequence ID" value="SHJ20350.1"/>
    <property type="molecule type" value="Genomic_DNA"/>
</dbReference>
<dbReference type="Gene3D" id="3.40.50.300">
    <property type="entry name" value="P-loop containing nucleotide triphosphate hydrolases"/>
    <property type="match status" value="1"/>
</dbReference>
<dbReference type="PROSITE" id="PS00676">
    <property type="entry name" value="SIGMA54_INTERACT_2"/>
    <property type="match status" value="1"/>
</dbReference>
<dbReference type="InterPro" id="IPR002078">
    <property type="entry name" value="Sigma_54_int"/>
</dbReference>
<accession>A0A1M6HDQ4</accession>
<dbReference type="PROSITE" id="PS50045">
    <property type="entry name" value="SIGMA54_INTERACT_4"/>
    <property type="match status" value="1"/>
</dbReference>
<dbReference type="PROSITE" id="PS50110">
    <property type="entry name" value="RESPONSE_REGULATORY"/>
    <property type="match status" value="1"/>
</dbReference>
<evidence type="ECO:0000313" key="10">
    <source>
        <dbReference type="Proteomes" id="UP000184052"/>
    </source>
</evidence>
<proteinExistence type="predicted"/>
<organism evidence="9 10">
    <name type="scientific">Dethiosulfatibacter aminovorans DSM 17477</name>
    <dbReference type="NCBI Taxonomy" id="1121476"/>
    <lineage>
        <taxon>Bacteria</taxon>
        <taxon>Bacillati</taxon>
        <taxon>Bacillota</taxon>
        <taxon>Tissierellia</taxon>
        <taxon>Dethiosulfatibacter</taxon>
    </lineage>
</organism>
<dbReference type="InterPro" id="IPR001789">
    <property type="entry name" value="Sig_transdc_resp-reg_receiver"/>
</dbReference>
<dbReference type="Pfam" id="PF00072">
    <property type="entry name" value="Response_reg"/>
    <property type="match status" value="1"/>
</dbReference>
<evidence type="ECO:0000256" key="5">
    <source>
        <dbReference type="ARBA" id="ARBA00023163"/>
    </source>
</evidence>
<dbReference type="GO" id="GO:0000160">
    <property type="term" value="P:phosphorelay signal transduction system"/>
    <property type="evidence" value="ECO:0007669"/>
    <property type="project" value="InterPro"/>
</dbReference>
<gene>
    <name evidence="9" type="ORF">SAMN02745751_01984</name>
</gene>
<dbReference type="CDD" id="cd00009">
    <property type="entry name" value="AAA"/>
    <property type="match status" value="1"/>
</dbReference>
<keyword evidence="10" id="KW-1185">Reference proteome</keyword>
<dbReference type="STRING" id="1121476.SAMN02745751_01984"/>
<dbReference type="AlphaFoldDB" id="A0A1M6HDQ4"/>
<dbReference type="FunFam" id="3.40.50.300:FF:000006">
    <property type="entry name" value="DNA-binding transcriptional regulator NtrC"/>
    <property type="match status" value="1"/>
</dbReference>
<keyword evidence="2" id="KW-0067">ATP-binding</keyword>
<dbReference type="Gene3D" id="1.10.8.60">
    <property type="match status" value="1"/>
</dbReference>
<dbReference type="InterPro" id="IPR003593">
    <property type="entry name" value="AAA+_ATPase"/>
</dbReference>
<dbReference type="Pfam" id="PF02954">
    <property type="entry name" value="HTH_8"/>
    <property type="match status" value="1"/>
</dbReference>
<evidence type="ECO:0000256" key="1">
    <source>
        <dbReference type="ARBA" id="ARBA00022741"/>
    </source>
</evidence>
<reference evidence="9 10" key="1">
    <citation type="submission" date="2016-11" db="EMBL/GenBank/DDBJ databases">
        <authorList>
            <person name="Jaros S."/>
            <person name="Januszkiewicz K."/>
            <person name="Wedrychowicz H."/>
        </authorList>
    </citation>
    <scope>NUCLEOTIDE SEQUENCE [LARGE SCALE GENOMIC DNA]</scope>
    <source>
        <strain evidence="9 10">DSM 17477</strain>
    </source>
</reference>
<dbReference type="InterPro" id="IPR027417">
    <property type="entry name" value="P-loop_NTPase"/>
</dbReference>
<dbReference type="SUPFAM" id="SSF52172">
    <property type="entry name" value="CheY-like"/>
    <property type="match status" value="1"/>
</dbReference>
<protein>
    <submittedName>
        <fullName evidence="9">DNA-binding transcriptional response regulator, NtrC family, contains REC, AAA-type ATPase, and a Fis-type DNA-binding domains</fullName>
    </submittedName>
</protein>
<keyword evidence="1" id="KW-0547">Nucleotide-binding</keyword>
<dbReference type="InterPro" id="IPR011006">
    <property type="entry name" value="CheY-like_superfamily"/>
</dbReference>
<dbReference type="Proteomes" id="UP000184052">
    <property type="component" value="Unassembled WGS sequence"/>
</dbReference>
<evidence type="ECO:0000256" key="4">
    <source>
        <dbReference type="ARBA" id="ARBA00023125"/>
    </source>
</evidence>
<feature type="domain" description="Response regulatory" evidence="8">
    <location>
        <begin position="3"/>
        <end position="117"/>
    </location>
</feature>
<evidence type="ECO:0000256" key="3">
    <source>
        <dbReference type="ARBA" id="ARBA00023015"/>
    </source>
</evidence>
<name>A0A1M6HDQ4_9FIRM</name>
<dbReference type="OrthoDB" id="5411866at2"/>
<evidence type="ECO:0000259" key="7">
    <source>
        <dbReference type="PROSITE" id="PS50045"/>
    </source>
</evidence>
<keyword evidence="4 9" id="KW-0238">DNA-binding</keyword>